<dbReference type="Proteomes" id="UP001151516">
    <property type="component" value="Unassembled WGS sequence"/>
</dbReference>
<feature type="compositionally biased region" description="Polar residues" evidence="1">
    <location>
        <begin position="318"/>
        <end position="328"/>
    </location>
</feature>
<evidence type="ECO:0000256" key="1">
    <source>
        <dbReference type="SAM" id="MobiDB-lite"/>
    </source>
</evidence>
<evidence type="ECO:0000313" key="4">
    <source>
        <dbReference type="Proteomes" id="UP001151516"/>
    </source>
</evidence>
<feature type="compositionally biased region" description="Gly residues" evidence="1">
    <location>
        <begin position="124"/>
        <end position="142"/>
    </location>
</feature>
<sequence>MWCTAGTALFAALLCASSGVNGLPIPQYGPQGMGGGGGGGFGYPMNGPMMGNGGNYGPYGMGDSYGPMNMGNNYGGSNRCGNMRMRGQRYHAHASPDMWPIPKNPYKAARWNRGNASGFYDNTGNGGPMMNGNGPMNGGGPYDGFHEPARNRSPMDDSDSDDDSEKASSGDTKVAGVNRVSANLAGSSSASANENAGMTDSNTSINLAAMSDKIINIGAFDGASMKATSTSSAAKATDTASASLAKSKAAPAARQTITRSIVSAKPTPAVRNAAKPTSHGPTATKALANTAGSKPSVQGVTRAALLVTATPVLCSLSTTHTQQTSASKTGKAVATRREPSMKKIRGL</sequence>
<feature type="compositionally biased region" description="Basic and acidic residues" evidence="1">
    <location>
        <begin position="144"/>
        <end position="155"/>
    </location>
</feature>
<feature type="region of interest" description="Disordered" evidence="1">
    <location>
        <begin position="122"/>
        <end position="177"/>
    </location>
</feature>
<name>A0A9W8GLB5_9FUNG</name>
<keyword evidence="4" id="KW-1185">Reference proteome</keyword>
<evidence type="ECO:0000256" key="2">
    <source>
        <dbReference type="SAM" id="SignalP"/>
    </source>
</evidence>
<accession>A0A9W8GLB5</accession>
<feature type="chain" id="PRO_5040777961" evidence="2">
    <location>
        <begin position="23"/>
        <end position="347"/>
    </location>
</feature>
<proteinExistence type="predicted"/>
<protein>
    <submittedName>
        <fullName evidence="3">Uncharacterized protein</fullName>
    </submittedName>
</protein>
<feature type="region of interest" description="Disordered" evidence="1">
    <location>
        <begin position="318"/>
        <end position="347"/>
    </location>
</feature>
<keyword evidence="2" id="KW-0732">Signal</keyword>
<dbReference type="EMBL" id="JANBTX010000092">
    <property type="protein sequence ID" value="KAJ2686852.1"/>
    <property type="molecule type" value="Genomic_DNA"/>
</dbReference>
<organism evidence="3 4">
    <name type="scientific">Coemansia spiralis</name>
    <dbReference type="NCBI Taxonomy" id="417178"/>
    <lineage>
        <taxon>Eukaryota</taxon>
        <taxon>Fungi</taxon>
        <taxon>Fungi incertae sedis</taxon>
        <taxon>Zoopagomycota</taxon>
        <taxon>Kickxellomycotina</taxon>
        <taxon>Kickxellomycetes</taxon>
        <taxon>Kickxellales</taxon>
        <taxon>Kickxellaceae</taxon>
        <taxon>Coemansia</taxon>
    </lineage>
</organism>
<gene>
    <name evidence="3" type="ORF">IWW39_003344</name>
</gene>
<reference evidence="3" key="1">
    <citation type="submission" date="2022-07" db="EMBL/GenBank/DDBJ databases">
        <title>Phylogenomic reconstructions and comparative analyses of Kickxellomycotina fungi.</title>
        <authorList>
            <person name="Reynolds N.K."/>
            <person name="Stajich J.E."/>
            <person name="Barry K."/>
            <person name="Grigoriev I.V."/>
            <person name="Crous P."/>
            <person name="Smith M.E."/>
        </authorList>
    </citation>
    <scope>NUCLEOTIDE SEQUENCE</scope>
    <source>
        <strain evidence="3">CBS 109367</strain>
    </source>
</reference>
<feature type="signal peptide" evidence="2">
    <location>
        <begin position="1"/>
        <end position="22"/>
    </location>
</feature>
<comment type="caution">
    <text evidence="3">The sequence shown here is derived from an EMBL/GenBank/DDBJ whole genome shotgun (WGS) entry which is preliminary data.</text>
</comment>
<dbReference type="AlphaFoldDB" id="A0A9W8GLB5"/>
<dbReference type="OrthoDB" id="5594109at2759"/>
<evidence type="ECO:0000313" key="3">
    <source>
        <dbReference type="EMBL" id="KAJ2686852.1"/>
    </source>
</evidence>